<dbReference type="Proteomes" id="UP000000763">
    <property type="component" value="Chromosome 6"/>
</dbReference>
<proteinExistence type="predicted"/>
<name>Q5Z782_ORYSJ</name>
<dbReference type="AlphaFoldDB" id="Q5Z782"/>
<dbReference type="EMBL" id="AP004750">
    <property type="protein sequence ID" value="BAD61857.1"/>
    <property type="molecule type" value="Genomic_DNA"/>
</dbReference>
<reference evidence="2" key="2">
    <citation type="journal article" date="2008" name="Nucleic Acids Res.">
        <title>The rice annotation project database (RAP-DB): 2008 update.</title>
        <authorList>
            <consortium name="The rice annotation project (RAP)"/>
        </authorList>
    </citation>
    <scope>GENOME REANNOTATION</scope>
    <source>
        <strain evidence="2">cv. Nipponbare</strain>
    </source>
</reference>
<gene>
    <name evidence="1" type="primary">P0421H01.6</name>
</gene>
<protein>
    <submittedName>
        <fullName evidence="1">Uncharacterized protein</fullName>
    </submittedName>
</protein>
<evidence type="ECO:0000313" key="2">
    <source>
        <dbReference type="Proteomes" id="UP000000763"/>
    </source>
</evidence>
<evidence type="ECO:0000313" key="1">
    <source>
        <dbReference type="EMBL" id="BAD61857.1"/>
    </source>
</evidence>
<sequence>MGARDKQAFETPSAYVPAWAGDHIFGEHPSTRLLYIGYVFCYSALATSSGTSTSSVSAVYNVYFLSIAMSSTGTDAIGVGDI</sequence>
<organism evidence="1 2">
    <name type="scientific">Oryza sativa subsp. japonica</name>
    <name type="common">Rice</name>
    <dbReference type="NCBI Taxonomy" id="39947"/>
    <lineage>
        <taxon>Eukaryota</taxon>
        <taxon>Viridiplantae</taxon>
        <taxon>Streptophyta</taxon>
        <taxon>Embryophyta</taxon>
        <taxon>Tracheophyta</taxon>
        <taxon>Spermatophyta</taxon>
        <taxon>Magnoliopsida</taxon>
        <taxon>Liliopsida</taxon>
        <taxon>Poales</taxon>
        <taxon>Poaceae</taxon>
        <taxon>BOP clade</taxon>
        <taxon>Oryzoideae</taxon>
        <taxon>Oryzeae</taxon>
        <taxon>Oryzinae</taxon>
        <taxon>Oryza</taxon>
        <taxon>Oryza sativa</taxon>
    </lineage>
</organism>
<accession>Q5Z782</accession>
<reference evidence="2" key="1">
    <citation type="journal article" date="2005" name="Nature">
        <title>The map-based sequence of the rice genome.</title>
        <authorList>
            <consortium name="International rice genome sequencing project (IRGSP)"/>
            <person name="Matsumoto T."/>
            <person name="Wu J."/>
            <person name="Kanamori H."/>
            <person name="Katayose Y."/>
            <person name="Fujisawa M."/>
            <person name="Namiki N."/>
            <person name="Mizuno H."/>
            <person name="Yamamoto K."/>
            <person name="Antonio B.A."/>
            <person name="Baba T."/>
            <person name="Sakata K."/>
            <person name="Nagamura Y."/>
            <person name="Aoki H."/>
            <person name="Arikawa K."/>
            <person name="Arita K."/>
            <person name="Bito T."/>
            <person name="Chiden Y."/>
            <person name="Fujitsuka N."/>
            <person name="Fukunaka R."/>
            <person name="Hamada M."/>
            <person name="Harada C."/>
            <person name="Hayashi A."/>
            <person name="Hijishita S."/>
            <person name="Honda M."/>
            <person name="Hosokawa S."/>
            <person name="Ichikawa Y."/>
            <person name="Idonuma A."/>
            <person name="Iijima M."/>
            <person name="Ikeda M."/>
            <person name="Ikeno M."/>
            <person name="Ito K."/>
            <person name="Ito S."/>
            <person name="Ito T."/>
            <person name="Ito Y."/>
            <person name="Ito Y."/>
            <person name="Iwabuchi A."/>
            <person name="Kamiya K."/>
            <person name="Karasawa W."/>
            <person name="Kurita K."/>
            <person name="Katagiri S."/>
            <person name="Kikuta A."/>
            <person name="Kobayashi H."/>
            <person name="Kobayashi N."/>
            <person name="Machita K."/>
            <person name="Maehara T."/>
            <person name="Masukawa M."/>
            <person name="Mizubayashi T."/>
            <person name="Mukai Y."/>
            <person name="Nagasaki H."/>
            <person name="Nagata Y."/>
            <person name="Naito S."/>
            <person name="Nakashima M."/>
            <person name="Nakama Y."/>
            <person name="Nakamichi Y."/>
            <person name="Nakamura M."/>
            <person name="Meguro A."/>
            <person name="Negishi M."/>
            <person name="Ohta I."/>
            <person name="Ohta T."/>
            <person name="Okamoto M."/>
            <person name="Ono N."/>
            <person name="Saji S."/>
            <person name="Sakaguchi M."/>
            <person name="Sakai K."/>
            <person name="Shibata M."/>
            <person name="Shimokawa T."/>
            <person name="Song J."/>
            <person name="Takazaki Y."/>
            <person name="Terasawa K."/>
            <person name="Tsugane M."/>
            <person name="Tsuji K."/>
            <person name="Ueda S."/>
            <person name="Waki K."/>
            <person name="Yamagata H."/>
            <person name="Yamamoto M."/>
            <person name="Yamamoto S."/>
            <person name="Yamane H."/>
            <person name="Yoshiki S."/>
            <person name="Yoshihara R."/>
            <person name="Yukawa K."/>
            <person name="Zhong H."/>
            <person name="Yano M."/>
            <person name="Yuan Q."/>
            <person name="Ouyang S."/>
            <person name="Liu J."/>
            <person name="Jones K.M."/>
            <person name="Gansberger K."/>
            <person name="Moffat K."/>
            <person name="Hill J."/>
            <person name="Bera J."/>
            <person name="Fadrosh D."/>
            <person name="Jin S."/>
            <person name="Johri S."/>
            <person name="Kim M."/>
            <person name="Overton L."/>
            <person name="Reardon M."/>
            <person name="Tsitrin T."/>
            <person name="Vuong H."/>
            <person name="Weaver B."/>
            <person name="Ciecko A."/>
            <person name="Tallon L."/>
            <person name="Jackson J."/>
            <person name="Pai G."/>
            <person name="Aken S.V."/>
            <person name="Utterback T."/>
            <person name="Reidmuller S."/>
            <person name="Feldblyum T."/>
            <person name="Hsiao J."/>
            <person name="Zismann V."/>
            <person name="Iobst S."/>
            <person name="de Vazeille A.R."/>
            <person name="Buell C.R."/>
            <person name="Ying K."/>
            <person name="Li Y."/>
            <person name="Lu T."/>
            <person name="Huang Y."/>
            <person name="Zhao Q."/>
            <person name="Feng Q."/>
            <person name="Zhang L."/>
            <person name="Zhu J."/>
            <person name="Weng Q."/>
            <person name="Mu J."/>
            <person name="Lu Y."/>
            <person name="Fan D."/>
            <person name="Liu Y."/>
            <person name="Guan J."/>
            <person name="Zhang Y."/>
            <person name="Yu S."/>
            <person name="Liu X."/>
            <person name="Zhang Y."/>
            <person name="Hong G."/>
            <person name="Han B."/>
            <person name="Choisne N."/>
            <person name="Demange N."/>
            <person name="Orjeda G."/>
            <person name="Samain S."/>
            <person name="Cattolico L."/>
            <person name="Pelletier E."/>
            <person name="Couloux A."/>
            <person name="Segurens B."/>
            <person name="Wincker P."/>
            <person name="D'Hont A."/>
            <person name="Scarpelli C."/>
            <person name="Weissenbach J."/>
            <person name="Salanoubat M."/>
            <person name="Quetier F."/>
            <person name="Yu Y."/>
            <person name="Kim H.R."/>
            <person name="Rambo T."/>
            <person name="Currie J."/>
            <person name="Collura K."/>
            <person name="Luo M."/>
            <person name="Yang T."/>
            <person name="Ammiraju J.S.S."/>
            <person name="Engler F."/>
            <person name="Soderlund C."/>
            <person name="Wing R.A."/>
            <person name="Palmer L.E."/>
            <person name="de la Bastide M."/>
            <person name="Spiegel L."/>
            <person name="Nascimento L."/>
            <person name="Zutavern T."/>
            <person name="O'Shaughnessy A."/>
            <person name="Dike S."/>
            <person name="Dedhia N."/>
            <person name="Preston R."/>
            <person name="Balija V."/>
            <person name="McCombie W.R."/>
            <person name="Chow T."/>
            <person name="Chen H."/>
            <person name="Chung M."/>
            <person name="Chen C."/>
            <person name="Shaw J."/>
            <person name="Wu H."/>
            <person name="Hsiao K."/>
            <person name="Chao Y."/>
            <person name="Chu M."/>
            <person name="Cheng C."/>
            <person name="Hour A."/>
            <person name="Lee P."/>
            <person name="Lin S."/>
            <person name="Lin Y."/>
            <person name="Liou J."/>
            <person name="Liu S."/>
            <person name="Hsing Y."/>
            <person name="Raghuvanshi S."/>
            <person name="Mohanty A."/>
            <person name="Bharti A.K."/>
            <person name="Gaur A."/>
            <person name="Gupta V."/>
            <person name="Kumar D."/>
            <person name="Ravi V."/>
            <person name="Vij S."/>
            <person name="Kapur A."/>
            <person name="Khurana P."/>
            <person name="Khurana P."/>
            <person name="Khurana J.P."/>
            <person name="Tyagi A.K."/>
            <person name="Gaikwad K."/>
            <person name="Singh A."/>
            <person name="Dalal V."/>
            <person name="Srivastava S."/>
            <person name="Dixit A."/>
            <person name="Pal A.K."/>
            <person name="Ghazi I.A."/>
            <person name="Yadav M."/>
            <person name="Pandit A."/>
            <person name="Bhargava A."/>
            <person name="Sureshbabu K."/>
            <person name="Batra K."/>
            <person name="Sharma T.R."/>
            <person name="Mohapatra T."/>
            <person name="Singh N.K."/>
            <person name="Messing J."/>
            <person name="Nelson A.B."/>
            <person name="Fuks G."/>
            <person name="Kavchok S."/>
            <person name="Keizer G."/>
            <person name="Linton E."/>
            <person name="Llaca V."/>
            <person name="Song R."/>
            <person name="Tanyolac B."/>
            <person name="Young S."/>
            <person name="Ho-Il K."/>
            <person name="Hahn J.H."/>
            <person name="Sangsakoo G."/>
            <person name="Vanavichit A."/>
            <person name="de Mattos Luiz.A.T."/>
            <person name="Zimmer P.D."/>
            <person name="Malone G."/>
            <person name="Dellagostin O."/>
            <person name="de Oliveira A.C."/>
            <person name="Bevan M."/>
            <person name="Bancroft I."/>
            <person name="Minx P."/>
            <person name="Cordum H."/>
            <person name="Wilson R."/>
            <person name="Cheng Z."/>
            <person name="Jin W."/>
            <person name="Jiang J."/>
            <person name="Leong S.A."/>
            <person name="Iwama H."/>
            <person name="Gojobori T."/>
            <person name="Itoh T."/>
            <person name="Niimura Y."/>
            <person name="Fujii Y."/>
            <person name="Habara T."/>
            <person name="Sakai H."/>
            <person name="Sato Y."/>
            <person name="Wilson G."/>
            <person name="Kumar K."/>
            <person name="McCouch S."/>
            <person name="Juretic N."/>
            <person name="Hoen D."/>
            <person name="Wright S."/>
            <person name="Bruskiewich R."/>
            <person name="Bureau T."/>
            <person name="Miyao A."/>
            <person name="Hirochika H."/>
            <person name="Nishikawa T."/>
            <person name="Kadowaki K."/>
            <person name="Sugiura M."/>
            <person name="Burr B."/>
            <person name="Sasaki T."/>
        </authorList>
    </citation>
    <scope>NUCLEOTIDE SEQUENCE [LARGE SCALE GENOMIC DNA]</scope>
    <source>
        <strain evidence="2">cv. Nipponbare</strain>
    </source>
</reference>